<protein>
    <submittedName>
        <fullName evidence="10">Cation diffusion facilitator family transporter</fullName>
    </submittedName>
</protein>
<dbReference type="OrthoDB" id="9806522at2"/>
<keyword evidence="4 7" id="KW-0812">Transmembrane</keyword>
<dbReference type="EMBL" id="RKRE01000001">
    <property type="protein sequence ID" value="RPF49861.1"/>
    <property type="molecule type" value="Genomic_DNA"/>
</dbReference>
<dbReference type="GO" id="GO:0006882">
    <property type="term" value="P:intracellular zinc ion homeostasis"/>
    <property type="evidence" value="ECO:0007669"/>
    <property type="project" value="TreeGrafter"/>
</dbReference>
<feature type="transmembrane region" description="Helical" evidence="7">
    <location>
        <begin position="77"/>
        <end position="95"/>
    </location>
</feature>
<dbReference type="InterPro" id="IPR002524">
    <property type="entry name" value="Cation_efflux"/>
</dbReference>
<dbReference type="PANTHER" id="PTHR43840">
    <property type="entry name" value="MITOCHONDRIAL METAL TRANSPORTER 1-RELATED"/>
    <property type="match status" value="1"/>
</dbReference>
<evidence type="ECO:0000256" key="5">
    <source>
        <dbReference type="ARBA" id="ARBA00022989"/>
    </source>
</evidence>
<evidence type="ECO:0000256" key="3">
    <source>
        <dbReference type="ARBA" id="ARBA00022448"/>
    </source>
</evidence>
<feature type="transmembrane region" description="Helical" evidence="7">
    <location>
        <begin position="12"/>
        <end position="33"/>
    </location>
</feature>
<dbReference type="NCBIfam" id="TIGR01297">
    <property type="entry name" value="CDF"/>
    <property type="match status" value="1"/>
</dbReference>
<evidence type="ECO:0000256" key="4">
    <source>
        <dbReference type="ARBA" id="ARBA00022692"/>
    </source>
</evidence>
<feature type="domain" description="Cation efflux protein cytoplasmic" evidence="9">
    <location>
        <begin position="207"/>
        <end position="285"/>
    </location>
</feature>
<evidence type="ECO:0000259" key="9">
    <source>
        <dbReference type="Pfam" id="PF16916"/>
    </source>
</evidence>
<keyword evidence="5 7" id="KW-1133">Transmembrane helix</keyword>
<evidence type="ECO:0000256" key="6">
    <source>
        <dbReference type="ARBA" id="ARBA00023136"/>
    </source>
</evidence>
<evidence type="ECO:0000256" key="7">
    <source>
        <dbReference type="SAM" id="Phobius"/>
    </source>
</evidence>
<dbReference type="InterPro" id="IPR027470">
    <property type="entry name" value="Cation_efflux_CTD"/>
</dbReference>
<organism evidence="10 11">
    <name type="scientific">Thermodesulfitimonas autotrophica</name>
    <dbReference type="NCBI Taxonomy" id="1894989"/>
    <lineage>
        <taxon>Bacteria</taxon>
        <taxon>Bacillati</taxon>
        <taxon>Bacillota</taxon>
        <taxon>Clostridia</taxon>
        <taxon>Thermoanaerobacterales</taxon>
        <taxon>Thermoanaerobacteraceae</taxon>
        <taxon>Thermodesulfitimonas</taxon>
    </lineage>
</organism>
<feature type="transmembrane region" description="Helical" evidence="7">
    <location>
        <begin position="175"/>
        <end position="195"/>
    </location>
</feature>
<dbReference type="AlphaFoldDB" id="A0A3N5C135"/>
<feature type="transmembrane region" description="Helical" evidence="7">
    <location>
        <begin position="148"/>
        <end position="169"/>
    </location>
</feature>
<dbReference type="Gene3D" id="3.30.70.1350">
    <property type="entry name" value="Cation efflux protein, cytoplasmic domain"/>
    <property type="match status" value="1"/>
</dbReference>
<dbReference type="InterPro" id="IPR050291">
    <property type="entry name" value="CDF_Transporter"/>
</dbReference>
<dbReference type="InterPro" id="IPR036837">
    <property type="entry name" value="Cation_efflux_CTD_sf"/>
</dbReference>
<dbReference type="RefSeq" id="WP_123927995.1">
    <property type="nucleotide sequence ID" value="NZ_RKRE01000001.1"/>
</dbReference>
<keyword evidence="6 7" id="KW-0472">Membrane</keyword>
<dbReference type="Gene3D" id="1.20.1510.10">
    <property type="entry name" value="Cation efflux protein transmembrane domain"/>
    <property type="match status" value="1"/>
</dbReference>
<accession>A0A3N5C135</accession>
<evidence type="ECO:0000313" key="11">
    <source>
        <dbReference type="Proteomes" id="UP000282654"/>
    </source>
</evidence>
<dbReference type="GO" id="GO:0005886">
    <property type="term" value="C:plasma membrane"/>
    <property type="evidence" value="ECO:0007669"/>
    <property type="project" value="TreeGrafter"/>
</dbReference>
<dbReference type="Proteomes" id="UP000282654">
    <property type="component" value="Unassembled WGS sequence"/>
</dbReference>
<dbReference type="SUPFAM" id="SSF161111">
    <property type="entry name" value="Cation efflux protein transmembrane domain-like"/>
    <property type="match status" value="1"/>
</dbReference>
<feature type="domain" description="Cation efflux protein transmembrane" evidence="8">
    <location>
        <begin position="11"/>
        <end position="202"/>
    </location>
</feature>
<dbReference type="Pfam" id="PF01545">
    <property type="entry name" value="Cation_efflux"/>
    <property type="match status" value="1"/>
</dbReference>
<dbReference type="InterPro" id="IPR058533">
    <property type="entry name" value="Cation_efflux_TM"/>
</dbReference>
<dbReference type="GO" id="GO:0015093">
    <property type="term" value="F:ferrous iron transmembrane transporter activity"/>
    <property type="evidence" value="ECO:0007669"/>
    <property type="project" value="TreeGrafter"/>
</dbReference>
<keyword evidence="11" id="KW-1185">Reference proteome</keyword>
<name>A0A3N5C135_9THEO</name>
<evidence type="ECO:0000313" key="10">
    <source>
        <dbReference type="EMBL" id="RPF49861.1"/>
    </source>
</evidence>
<dbReference type="SUPFAM" id="SSF160240">
    <property type="entry name" value="Cation efflux protein cytoplasmic domain-like"/>
    <property type="match status" value="1"/>
</dbReference>
<dbReference type="GO" id="GO:0015086">
    <property type="term" value="F:cadmium ion transmembrane transporter activity"/>
    <property type="evidence" value="ECO:0007669"/>
    <property type="project" value="TreeGrafter"/>
</dbReference>
<evidence type="ECO:0000259" key="8">
    <source>
        <dbReference type="Pfam" id="PF01545"/>
    </source>
</evidence>
<dbReference type="PANTHER" id="PTHR43840:SF15">
    <property type="entry name" value="MITOCHONDRIAL METAL TRANSPORTER 1-RELATED"/>
    <property type="match status" value="1"/>
</dbReference>
<feature type="transmembrane region" description="Helical" evidence="7">
    <location>
        <begin position="107"/>
        <end position="127"/>
    </location>
</feature>
<gene>
    <name evidence="10" type="ORF">EDD75_0686</name>
</gene>
<dbReference type="GO" id="GO:0015341">
    <property type="term" value="F:zinc efflux antiporter activity"/>
    <property type="evidence" value="ECO:0007669"/>
    <property type="project" value="TreeGrafter"/>
</dbReference>
<comment type="similarity">
    <text evidence="2">Belongs to the cation diffusion facilitator (CDF) transporter (TC 2.A.4) family.</text>
</comment>
<comment type="subcellular location">
    <subcellularLocation>
        <location evidence="1">Membrane</location>
        <topology evidence="1">Multi-pass membrane protein</topology>
    </subcellularLocation>
</comment>
<evidence type="ECO:0000256" key="1">
    <source>
        <dbReference type="ARBA" id="ARBA00004141"/>
    </source>
</evidence>
<comment type="caution">
    <text evidence="10">The sequence shown here is derived from an EMBL/GenBank/DDBJ whole genome shotgun (WGS) entry which is preliminary data.</text>
</comment>
<proteinExistence type="inferred from homology"/>
<evidence type="ECO:0000256" key="2">
    <source>
        <dbReference type="ARBA" id="ARBA00008114"/>
    </source>
</evidence>
<dbReference type="InterPro" id="IPR027469">
    <property type="entry name" value="Cation_efflux_TMD_sf"/>
</dbReference>
<reference evidence="10 11" key="1">
    <citation type="submission" date="2018-11" db="EMBL/GenBank/DDBJ databases">
        <title>Genomic Encyclopedia of Type Strains, Phase IV (KMG-IV): sequencing the most valuable type-strain genomes for metagenomic binning, comparative biology and taxonomic classification.</title>
        <authorList>
            <person name="Goeker M."/>
        </authorList>
    </citation>
    <scope>NUCLEOTIDE SEQUENCE [LARGE SCALE GENOMIC DNA]</scope>
    <source>
        <strain evidence="10 11">DSM 102936</strain>
    </source>
</reference>
<keyword evidence="3" id="KW-0813">Transport</keyword>
<dbReference type="Pfam" id="PF16916">
    <property type="entry name" value="ZT_dimer"/>
    <property type="match status" value="1"/>
</dbReference>
<sequence>MAGEKLRAARFSVATSLTILVFKLGAGVATGSVGVLSEAAHSGMDLLAALVTYFSLKAAQAPPDERHRFGHGKFENLAAVIEASFILLVAALILVESLRRLFSPRAISYLDAGIAVMALSAVANFFLSRYLIRLARQTGSAALLADGLHLLTDVYSSAGVFAGLVLIRLTKITLFDPLIGIVVTGLLFRTAYFLLRDSLQSFLDVRLPEEEEAAIREVLEGFKGEYVSYHNLRSRRAGAERHVDLHLVLPYDATVAEGNALVRRITRAINERLPRTYVLISTDPCNAVCEECRRYCPQPDRTEASRRENSRGK</sequence>